<protein>
    <submittedName>
        <fullName evidence="1">Uncharacterized protein</fullName>
    </submittedName>
</protein>
<proteinExistence type="predicted"/>
<reference evidence="1 2" key="1">
    <citation type="submission" date="2024-12" db="EMBL/GenBank/DDBJ databases">
        <title>The unique morphological basis and parallel evolutionary history of personate flowers in Penstemon.</title>
        <authorList>
            <person name="Depatie T.H."/>
            <person name="Wessinger C.A."/>
        </authorList>
    </citation>
    <scope>NUCLEOTIDE SEQUENCE [LARGE SCALE GENOMIC DNA]</scope>
    <source>
        <strain evidence="1">WTNN_2</strain>
        <tissue evidence="1">Leaf</tissue>
    </source>
</reference>
<keyword evidence="2" id="KW-1185">Reference proteome</keyword>
<comment type="caution">
    <text evidence="1">The sequence shown here is derived from an EMBL/GenBank/DDBJ whole genome shotgun (WGS) entry which is preliminary data.</text>
</comment>
<evidence type="ECO:0000313" key="1">
    <source>
        <dbReference type="EMBL" id="KAL3849392.1"/>
    </source>
</evidence>
<dbReference type="EMBL" id="JBJXBP010000001">
    <property type="protein sequence ID" value="KAL3849392.1"/>
    <property type="molecule type" value="Genomic_DNA"/>
</dbReference>
<evidence type="ECO:0000313" key="2">
    <source>
        <dbReference type="Proteomes" id="UP001634393"/>
    </source>
</evidence>
<organism evidence="1 2">
    <name type="scientific">Penstemon smallii</name>
    <dbReference type="NCBI Taxonomy" id="265156"/>
    <lineage>
        <taxon>Eukaryota</taxon>
        <taxon>Viridiplantae</taxon>
        <taxon>Streptophyta</taxon>
        <taxon>Embryophyta</taxon>
        <taxon>Tracheophyta</taxon>
        <taxon>Spermatophyta</taxon>
        <taxon>Magnoliopsida</taxon>
        <taxon>eudicotyledons</taxon>
        <taxon>Gunneridae</taxon>
        <taxon>Pentapetalae</taxon>
        <taxon>asterids</taxon>
        <taxon>lamiids</taxon>
        <taxon>Lamiales</taxon>
        <taxon>Plantaginaceae</taxon>
        <taxon>Cheloneae</taxon>
        <taxon>Penstemon</taxon>
    </lineage>
</organism>
<dbReference type="Proteomes" id="UP001634393">
    <property type="component" value="Unassembled WGS sequence"/>
</dbReference>
<name>A0ABD3UIU7_9LAMI</name>
<dbReference type="AlphaFoldDB" id="A0ABD3UIU7"/>
<gene>
    <name evidence="1" type="ORF">ACJIZ3_011274</name>
</gene>
<accession>A0ABD3UIU7</accession>
<sequence length="45" mass="5165">MKTISDIREVWAHIHIDINNGKDKKKCICARYMSLDQGLSNITTC</sequence>